<evidence type="ECO:0000313" key="1">
    <source>
        <dbReference type="EMBL" id="MBK1842780.1"/>
    </source>
</evidence>
<accession>A0ABS1FH68</accession>
<keyword evidence="2" id="KW-1185">Reference proteome</keyword>
<name>A0ABS1FH68_9PROT</name>
<organism evidence="1 2">
    <name type="scientific">Azospirillum endophyticum</name>
    <dbReference type="NCBI Taxonomy" id="2800326"/>
    <lineage>
        <taxon>Bacteria</taxon>
        <taxon>Pseudomonadati</taxon>
        <taxon>Pseudomonadota</taxon>
        <taxon>Alphaproteobacteria</taxon>
        <taxon>Rhodospirillales</taxon>
        <taxon>Azospirillaceae</taxon>
        <taxon>Azospirillum</taxon>
    </lineage>
</organism>
<comment type="caution">
    <text evidence="1">The sequence shown here is derived from an EMBL/GenBank/DDBJ whole genome shotgun (WGS) entry which is preliminary data.</text>
</comment>
<dbReference type="EMBL" id="JAENHM010000091">
    <property type="protein sequence ID" value="MBK1842780.1"/>
    <property type="molecule type" value="Genomic_DNA"/>
</dbReference>
<reference evidence="2" key="1">
    <citation type="submission" date="2021-01" db="EMBL/GenBank/DDBJ databases">
        <title>Genome public.</title>
        <authorList>
            <person name="Liu C."/>
            <person name="Sun Q."/>
        </authorList>
    </citation>
    <scope>NUCLEOTIDE SEQUENCE [LARGE SCALE GENOMIC DNA]</scope>
    <source>
        <strain evidence="2">YIM B02556</strain>
    </source>
</reference>
<sequence length="535" mass="58114">MAGRPNRSASLQTVPLHVVEPDPATVSLDKVKAILAPLDRAQKSKLFELVQAGHLEDDQMTVEVGRLIVAMLNGPRTEHARRIWTGWFDPVMLRTDALMLAESRPPGCMHVVDAGAWWFALLPHLRELAGRVQSDIAARASEHPLESVLASPAALDWAEELRVRSLEVLRQRGGARPLLATANAERLTLLRKRGLLGVAPLSMGDLAMLDSLLEHAPLWKGAVRPRDTIGMLHMVSEMAAERGGPTGGPAGNSSGGTLDESMDGAMHYALALLNGSRDPDQALALYGLSPNPILVESAVGHVQFAWQCLRQKLEDLHLGRPAPPQLTAGEPVDRLEERAFRWYDSLQGFGVERGGRNWAAVSAAVGRATGLVEGEVVPVLSHRLLTLNASSSARPLIAPVRFINGFNHRLRRRGIAASANPWLTAIGEHLAGLFRQVGAYGREDALTAMADLCELSEETGYPIEVTAIDKTLLGITERALRDGRELNAGEGKLIERVVTVATEERRRCRWWVSGELVSLLDAAQQRGIGPTPQQS</sequence>
<gene>
    <name evidence="1" type="ORF">JHL17_35845</name>
</gene>
<proteinExistence type="predicted"/>
<dbReference type="RefSeq" id="WP_200199473.1">
    <property type="nucleotide sequence ID" value="NZ_JAENHM010000091.1"/>
</dbReference>
<evidence type="ECO:0000313" key="2">
    <source>
        <dbReference type="Proteomes" id="UP000652760"/>
    </source>
</evidence>
<protein>
    <submittedName>
        <fullName evidence="1">Uncharacterized protein</fullName>
    </submittedName>
</protein>
<dbReference type="Proteomes" id="UP000652760">
    <property type="component" value="Unassembled WGS sequence"/>
</dbReference>